<organism evidence="12 13">
    <name type="scientific">Persicobacter psychrovividus</name>
    <dbReference type="NCBI Taxonomy" id="387638"/>
    <lineage>
        <taxon>Bacteria</taxon>
        <taxon>Pseudomonadati</taxon>
        <taxon>Bacteroidota</taxon>
        <taxon>Cytophagia</taxon>
        <taxon>Cytophagales</taxon>
        <taxon>Persicobacteraceae</taxon>
        <taxon>Persicobacter</taxon>
    </lineage>
</organism>
<dbReference type="Pfam" id="PF11721">
    <property type="entry name" value="Malectin"/>
    <property type="match status" value="1"/>
</dbReference>
<gene>
    <name evidence="12" type="ORF">PEPS_38580</name>
</gene>
<keyword evidence="8" id="KW-0325">Glycoprotein</keyword>
<comment type="subcellular location">
    <subcellularLocation>
        <location evidence="1">Endoplasmic reticulum membrane</location>
        <topology evidence="1">Single-pass type I membrane protein</topology>
    </subcellularLocation>
</comment>
<dbReference type="Gene3D" id="2.60.120.430">
    <property type="entry name" value="Galactose-binding lectin"/>
    <property type="match status" value="1"/>
</dbReference>
<sequence>MKIGKVLTTVALGALFLGACSSDDENVQPVPQLQITNSADQVLKVEPGDEFKMDLGLQNETDRVTWSADTLPAGLSINSKTGEITGNFAELPSRLYSVFSNIKVVADDDTTNANSSIVNWHLLNLAEGEPILSVNAGGKESFTNDFGETFEADKYFTDGIVHTWFEDQEIMNTPQREIFVTERYGEEFSYDFDVENGKYIVELHFSENRWDGGAFRRFHIDIEGQTVEEALDIWKEANALNSTGTGKFFAINKEYQTTVVDGQLNIRFYLSTLGRDFPKVSGISIRKFNE</sequence>
<evidence type="ECO:0000256" key="1">
    <source>
        <dbReference type="ARBA" id="ARBA00004115"/>
    </source>
</evidence>
<keyword evidence="6" id="KW-1133">Transmembrane helix</keyword>
<keyword evidence="13" id="KW-1185">Reference proteome</keyword>
<evidence type="ECO:0000256" key="7">
    <source>
        <dbReference type="ARBA" id="ARBA00023136"/>
    </source>
</evidence>
<evidence type="ECO:0000256" key="5">
    <source>
        <dbReference type="ARBA" id="ARBA00022824"/>
    </source>
</evidence>
<evidence type="ECO:0000256" key="3">
    <source>
        <dbReference type="ARBA" id="ARBA00022692"/>
    </source>
</evidence>
<evidence type="ECO:0000256" key="6">
    <source>
        <dbReference type="ARBA" id="ARBA00022989"/>
    </source>
</evidence>
<feature type="signal peptide" evidence="10">
    <location>
        <begin position="1"/>
        <end position="21"/>
    </location>
</feature>
<dbReference type="PROSITE" id="PS51257">
    <property type="entry name" value="PROKAR_LIPOPROTEIN"/>
    <property type="match status" value="1"/>
</dbReference>
<dbReference type="Pfam" id="PF05345">
    <property type="entry name" value="He_PIG"/>
    <property type="match status" value="1"/>
</dbReference>
<keyword evidence="12" id="KW-0614">Plasmid</keyword>
<dbReference type="Proteomes" id="UP001354989">
    <property type="component" value="Plasmid pPP3"/>
</dbReference>
<dbReference type="InterPro" id="IPR008979">
    <property type="entry name" value="Galactose-bd-like_sf"/>
</dbReference>
<dbReference type="InterPro" id="IPR039155">
    <property type="entry name" value="MLEC"/>
</dbReference>
<evidence type="ECO:0000256" key="10">
    <source>
        <dbReference type="SAM" id="SignalP"/>
    </source>
</evidence>
<accession>A0ABM7VKQ4</accession>
<keyword evidence="7" id="KW-0472">Membrane</keyword>
<evidence type="ECO:0000256" key="9">
    <source>
        <dbReference type="ARBA" id="ARBA00023277"/>
    </source>
</evidence>
<geneLocation type="plasmid" evidence="12 13">
    <name>pPP3</name>
</geneLocation>
<proteinExistence type="inferred from homology"/>
<keyword evidence="4 10" id="KW-0732">Signal</keyword>
<feature type="chain" id="PRO_5046256882" description="Malectin domain-containing protein" evidence="10">
    <location>
        <begin position="22"/>
        <end position="290"/>
    </location>
</feature>
<dbReference type="SUPFAM" id="SSF49785">
    <property type="entry name" value="Galactose-binding domain-like"/>
    <property type="match status" value="1"/>
</dbReference>
<evidence type="ECO:0000256" key="8">
    <source>
        <dbReference type="ARBA" id="ARBA00023180"/>
    </source>
</evidence>
<keyword evidence="9" id="KW-0119">Carbohydrate metabolism</keyword>
<evidence type="ECO:0000313" key="12">
    <source>
        <dbReference type="EMBL" id="BDD01578.1"/>
    </source>
</evidence>
<dbReference type="PANTHER" id="PTHR13460:SF0">
    <property type="entry name" value="MALECTIN"/>
    <property type="match status" value="1"/>
</dbReference>
<keyword evidence="5" id="KW-0256">Endoplasmic reticulum</keyword>
<evidence type="ECO:0000259" key="11">
    <source>
        <dbReference type="Pfam" id="PF11721"/>
    </source>
</evidence>
<name>A0ABM7VKQ4_9BACT</name>
<comment type="similarity">
    <text evidence="2">Belongs to the malectin family.</text>
</comment>
<feature type="domain" description="Malectin" evidence="11">
    <location>
        <begin position="131"/>
        <end position="270"/>
    </location>
</feature>
<evidence type="ECO:0000256" key="2">
    <source>
        <dbReference type="ARBA" id="ARBA00009141"/>
    </source>
</evidence>
<evidence type="ECO:0000313" key="13">
    <source>
        <dbReference type="Proteomes" id="UP001354989"/>
    </source>
</evidence>
<evidence type="ECO:0000256" key="4">
    <source>
        <dbReference type="ARBA" id="ARBA00022729"/>
    </source>
</evidence>
<dbReference type="Gene3D" id="2.60.40.10">
    <property type="entry name" value="Immunoglobulins"/>
    <property type="match status" value="1"/>
</dbReference>
<dbReference type="EMBL" id="AP025295">
    <property type="protein sequence ID" value="BDD01578.1"/>
    <property type="molecule type" value="Genomic_DNA"/>
</dbReference>
<keyword evidence="3" id="KW-0812">Transmembrane</keyword>
<protein>
    <recommendedName>
        <fullName evidence="11">Malectin domain-containing protein</fullName>
    </recommendedName>
</protein>
<dbReference type="InterPro" id="IPR021720">
    <property type="entry name" value="Malectin_dom"/>
</dbReference>
<dbReference type="PANTHER" id="PTHR13460">
    <property type="match status" value="1"/>
</dbReference>
<reference evidence="12 13" key="1">
    <citation type="submission" date="2021-12" db="EMBL/GenBank/DDBJ databases">
        <title>Genome sequencing of bacteria with rrn-lacking chromosome and rrn-plasmid.</title>
        <authorList>
            <person name="Anda M."/>
            <person name="Iwasaki W."/>
        </authorList>
    </citation>
    <scope>NUCLEOTIDE SEQUENCE [LARGE SCALE GENOMIC DNA]</scope>
    <source>
        <strain evidence="12 13">NBRC 101262</strain>
        <plasmid evidence="12 13">pPP3</plasmid>
    </source>
</reference>
<dbReference type="InterPro" id="IPR013783">
    <property type="entry name" value="Ig-like_fold"/>
</dbReference>